<protein>
    <recommendedName>
        <fullName evidence="3">Reverse transcriptase domain-containing protein</fullName>
    </recommendedName>
</protein>
<feature type="non-terminal residue" evidence="1">
    <location>
        <position position="1"/>
    </location>
</feature>
<evidence type="ECO:0008006" key="3">
    <source>
        <dbReference type="Google" id="ProtNLM"/>
    </source>
</evidence>
<accession>A0A1M3TXY0</accession>
<dbReference type="EMBL" id="KV878237">
    <property type="protein sequence ID" value="OJZ91484.1"/>
    <property type="molecule type" value="Genomic_DNA"/>
</dbReference>
<proteinExistence type="predicted"/>
<feature type="non-terminal residue" evidence="1">
    <location>
        <position position="52"/>
    </location>
</feature>
<dbReference type="AlphaFoldDB" id="A0A1M3TXY0"/>
<dbReference type="Gene3D" id="3.30.70.270">
    <property type="match status" value="1"/>
</dbReference>
<evidence type="ECO:0000313" key="1">
    <source>
        <dbReference type="EMBL" id="OJZ91484.1"/>
    </source>
</evidence>
<evidence type="ECO:0000313" key="2">
    <source>
        <dbReference type="Proteomes" id="UP000184063"/>
    </source>
</evidence>
<dbReference type="VEuPathDB" id="FungiDB:ASPFODRAFT_107677"/>
<sequence>ILFIFKKDRILHLYIDYYRLNIIIIKDYYFLSLISKTIDCLSRTRIFIKLNL</sequence>
<organism evidence="1 2">
    <name type="scientific">Aspergillus luchuensis (strain CBS 106.47)</name>
    <dbReference type="NCBI Taxonomy" id="1137211"/>
    <lineage>
        <taxon>Eukaryota</taxon>
        <taxon>Fungi</taxon>
        <taxon>Dikarya</taxon>
        <taxon>Ascomycota</taxon>
        <taxon>Pezizomycotina</taxon>
        <taxon>Eurotiomycetes</taxon>
        <taxon>Eurotiomycetidae</taxon>
        <taxon>Eurotiales</taxon>
        <taxon>Aspergillaceae</taxon>
        <taxon>Aspergillus</taxon>
        <taxon>Aspergillus subgen. Circumdati</taxon>
    </lineage>
</organism>
<gene>
    <name evidence="1" type="ORF">ASPFODRAFT_107677</name>
</gene>
<dbReference type="Proteomes" id="UP000184063">
    <property type="component" value="Unassembled WGS sequence"/>
</dbReference>
<dbReference type="InterPro" id="IPR043128">
    <property type="entry name" value="Rev_trsase/Diguanyl_cyclase"/>
</dbReference>
<name>A0A1M3TXY0_ASPLC</name>
<dbReference type="Gene3D" id="3.10.10.10">
    <property type="entry name" value="HIV Type 1 Reverse Transcriptase, subunit A, domain 1"/>
    <property type="match status" value="1"/>
</dbReference>
<reference evidence="2" key="1">
    <citation type="journal article" date="2017" name="Genome Biol.">
        <title>Comparative genomics reveals high biological diversity and specific adaptations in the industrially and medically important fungal genus Aspergillus.</title>
        <authorList>
            <person name="de Vries R.P."/>
            <person name="Riley R."/>
            <person name="Wiebenga A."/>
            <person name="Aguilar-Osorio G."/>
            <person name="Amillis S."/>
            <person name="Uchima C.A."/>
            <person name="Anderluh G."/>
            <person name="Asadollahi M."/>
            <person name="Askin M."/>
            <person name="Barry K."/>
            <person name="Battaglia E."/>
            <person name="Bayram O."/>
            <person name="Benocci T."/>
            <person name="Braus-Stromeyer S.A."/>
            <person name="Caldana C."/>
            <person name="Canovas D."/>
            <person name="Cerqueira G.C."/>
            <person name="Chen F."/>
            <person name="Chen W."/>
            <person name="Choi C."/>
            <person name="Clum A."/>
            <person name="Dos Santos R.A."/>
            <person name="Damasio A.R."/>
            <person name="Diallinas G."/>
            <person name="Emri T."/>
            <person name="Fekete E."/>
            <person name="Flipphi M."/>
            <person name="Freyberg S."/>
            <person name="Gallo A."/>
            <person name="Gournas C."/>
            <person name="Habgood R."/>
            <person name="Hainaut M."/>
            <person name="Harispe M.L."/>
            <person name="Henrissat B."/>
            <person name="Hilden K.S."/>
            <person name="Hope R."/>
            <person name="Hossain A."/>
            <person name="Karabika E."/>
            <person name="Karaffa L."/>
            <person name="Karanyi Z."/>
            <person name="Krasevec N."/>
            <person name="Kuo A."/>
            <person name="Kusch H."/>
            <person name="LaButti K."/>
            <person name="Lagendijk E.L."/>
            <person name="Lapidus A."/>
            <person name="Levasseur A."/>
            <person name="Lindquist E."/>
            <person name="Lipzen A."/>
            <person name="Logrieco A.F."/>
            <person name="MacCabe A."/>
            <person name="Maekelae M.R."/>
            <person name="Malavazi I."/>
            <person name="Melin P."/>
            <person name="Meyer V."/>
            <person name="Mielnichuk N."/>
            <person name="Miskei M."/>
            <person name="Molnar A.P."/>
            <person name="Mule G."/>
            <person name="Ngan C.Y."/>
            <person name="Orejas M."/>
            <person name="Orosz E."/>
            <person name="Ouedraogo J.P."/>
            <person name="Overkamp K.M."/>
            <person name="Park H.-S."/>
            <person name="Perrone G."/>
            <person name="Piumi F."/>
            <person name="Punt P.J."/>
            <person name="Ram A.F."/>
            <person name="Ramon A."/>
            <person name="Rauscher S."/>
            <person name="Record E."/>
            <person name="Riano-Pachon D.M."/>
            <person name="Robert V."/>
            <person name="Roehrig J."/>
            <person name="Ruller R."/>
            <person name="Salamov A."/>
            <person name="Salih N.S."/>
            <person name="Samson R.A."/>
            <person name="Sandor E."/>
            <person name="Sanguinetti M."/>
            <person name="Schuetze T."/>
            <person name="Sepcic K."/>
            <person name="Shelest E."/>
            <person name="Sherlock G."/>
            <person name="Sophianopoulou V."/>
            <person name="Squina F.M."/>
            <person name="Sun H."/>
            <person name="Susca A."/>
            <person name="Todd R.B."/>
            <person name="Tsang A."/>
            <person name="Unkles S.E."/>
            <person name="van de Wiele N."/>
            <person name="van Rossen-Uffink D."/>
            <person name="Oliveira J.V."/>
            <person name="Vesth T.C."/>
            <person name="Visser J."/>
            <person name="Yu J.-H."/>
            <person name="Zhou M."/>
            <person name="Andersen M.R."/>
            <person name="Archer D.B."/>
            <person name="Baker S.E."/>
            <person name="Benoit I."/>
            <person name="Brakhage A.A."/>
            <person name="Braus G.H."/>
            <person name="Fischer R."/>
            <person name="Frisvad J.C."/>
            <person name="Goldman G.H."/>
            <person name="Houbraken J."/>
            <person name="Oakley B."/>
            <person name="Pocsi I."/>
            <person name="Scazzocchio C."/>
            <person name="Seiboth B."/>
            <person name="vanKuyk P.A."/>
            <person name="Wortman J."/>
            <person name="Dyer P.S."/>
            <person name="Grigoriev I.V."/>
        </authorList>
    </citation>
    <scope>NUCLEOTIDE SEQUENCE [LARGE SCALE GENOMIC DNA]</scope>
    <source>
        <strain evidence="2">CBS 106.47</strain>
    </source>
</reference>